<dbReference type="GO" id="GO:0000278">
    <property type="term" value="P:mitotic cell cycle"/>
    <property type="evidence" value="ECO:0007669"/>
    <property type="project" value="InterPro"/>
</dbReference>
<keyword evidence="18" id="KW-0175">Coiled coil</keyword>
<evidence type="ECO:0000256" key="12">
    <source>
        <dbReference type="ARBA" id="ARBA00022838"/>
    </source>
</evidence>
<dbReference type="InterPro" id="IPR013963">
    <property type="entry name" value="DASH_Dad2"/>
</dbReference>
<feature type="coiled-coil region" evidence="18">
    <location>
        <begin position="25"/>
        <end position="62"/>
    </location>
</feature>
<keyword evidence="13" id="KW-0206">Cytoskeleton</keyword>
<keyword evidence="7" id="KW-0963">Cytoplasm</keyword>
<dbReference type="PANTHER" id="PTHR28036:SF1">
    <property type="entry name" value="DASH COMPLEX SUBUNIT DAD2"/>
    <property type="match status" value="1"/>
</dbReference>
<dbReference type="Proteomes" id="UP000214365">
    <property type="component" value="Unassembled WGS sequence"/>
</dbReference>
<keyword evidence="6" id="KW-0158">Chromosome</keyword>
<keyword evidence="9" id="KW-0493">Microtubule</keyword>
<comment type="caution">
    <text evidence="19">The sequence shown here is derived from an EMBL/GenBank/DDBJ whole genome shotgun (WGS) entry which is preliminary data.</text>
</comment>
<keyword evidence="10" id="KW-0498">Mitosis</keyword>
<dbReference type="GO" id="GO:0051301">
    <property type="term" value="P:cell division"/>
    <property type="evidence" value="ECO:0007669"/>
    <property type="project" value="UniProtKB-KW"/>
</dbReference>
<evidence type="ECO:0000256" key="17">
    <source>
        <dbReference type="ARBA" id="ARBA00030568"/>
    </source>
</evidence>
<evidence type="ECO:0000256" key="13">
    <source>
        <dbReference type="ARBA" id="ARBA00023212"/>
    </source>
</evidence>
<evidence type="ECO:0000256" key="6">
    <source>
        <dbReference type="ARBA" id="ARBA00022454"/>
    </source>
</evidence>
<evidence type="ECO:0000256" key="16">
    <source>
        <dbReference type="ARBA" id="ARBA00023328"/>
    </source>
</evidence>
<keyword evidence="16" id="KW-0137">Centromere</keyword>
<evidence type="ECO:0000256" key="14">
    <source>
        <dbReference type="ARBA" id="ARBA00023242"/>
    </source>
</evidence>
<evidence type="ECO:0000256" key="10">
    <source>
        <dbReference type="ARBA" id="ARBA00022776"/>
    </source>
</evidence>
<gene>
    <name evidence="19" type="ORF">UA08_04367</name>
</gene>
<evidence type="ECO:0000256" key="2">
    <source>
        <dbReference type="ARBA" id="ARBA00004186"/>
    </source>
</evidence>
<dbReference type="GO" id="GO:1990023">
    <property type="term" value="C:mitotic spindle midzone"/>
    <property type="evidence" value="ECO:0007669"/>
    <property type="project" value="TreeGrafter"/>
</dbReference>
<organism evidence="19 20">
    <name type="scientific">Talaromyces atroroseus</name>
    <dbReference type="NCBI Taxonomy" id="1441469"/>
    <lineage>
        <taxon>Eukaryota</taxon>
        <taxon>Fungi</taxon>
        <taxon>Dikarya</taxon>
        <taxon>Ascomycota</taxon>
        <taxon>Pezizomycotina</taxon>
        <taxon>Eurotiomycetes</taxon>
        <taxon>Eurotiomycetidae</taxon>
        <taxon>Eurotiales</taxon>
        <taxon>Trichocomaceae</taxon>
        <taxon>Talaromyces</taxon>
        <taxon>Talaromyces sect. Trachyspermi</taxon>
    </lineage>
</organism>
<keyword evidence="14" id="KW-0539">Nucleus</keyword>
<evidence type="ECO:0000256" key="8">
    <source>
        <dbReference type="ARBA" id="ARBA00022618"/>
    </source>
</evidence>
<protein>
    <recommendedName>
        <fullName evidence="5">DASH complex subunit DAD2</fullName>
    </recommendedName>
    <alternativeName>
        <fullName evidence="17">Outer kinetochore protein DAD2</fullName>
    </alternativeName>
</protein>
<name>A0A1Q5Q8G5_TALAT</name>
<dbReference type="STRING" id="1441469.A0A1Q5Q8G5"/>
<dbReference type="AlphaFoldDB" id="A0A1Q5Q8G5"/>
<evidence type="ECO:0000256" key="15">
    <source>
        <dbReference type="ARBA" id="ARBA00023306"/>
    </source>
</evidence>
<keyword evidence="12" id="KW-0995">Kinetochore</keyword>
<proteinExistence type="inferred from homology"/>
<dbReference type="PANTHER" id="PTHR28036">
    <property type="entry name" value="DASH COMPLEX SUBUNIT DAD2"/>
    <property type="match status" value="1"/>
</dbReference>
<evidence type="ECO:0000256" key="9">
    <source>
        <dbReference type="ARBA" id="ARBA00022701"/>
    </source>
</evidence>
<evidence type="ECO:0000256" key="1">
    <source>
        <dbReference type="ARBA" id="ARBA00004123"/>
    </source>
</evidence>
<dbReference type="OrthoDB" id="3230169at2759"/>
<dbReference type="Pfam" id="PF08654">
    <property type="entry name" value="DASH_Dad2"/>
    <property type="match status" value="1"/>
</dbReference>
<reference evidence="19 20" key="1">
    <citation type="submission" date="2015-06" db="EMBL/GenBank/DDBJ databases">
        <title>Talaromyces atroroseus IBT 11181 draft genome.</title>
        <authorList>
            <person name="Rasmussen K.B."/>
            <person name="Rasmussen S."/>
            <person name="Petersen B."/>
            <person name="Sicheritz-Ponten T."/>
            <person name="Mortensen U.H."/>
            <person name="Thrane U."/>
        </authorList>
    </citation>
    <scope>NUCLEOTIDE SEQUENCE [LARGE SCALE GENOMIC DNA]</scope>
    <source>
        <strain evidence="19 20">IBT 11181</strain>
    </source>
</reference>
<evidence type="ECO:0000313" key="20">
    <source>
        <dbReference type="Proteomes" id="UP000214365"/>
    </source>
</evidence>
<evidence type="ECO:0000256" key="7">
    <source>
        <dbReference type="ARBA" id="ARBA00022490"/>
    </source>
</evidence>
<dbReference type="GO" id="GO:0008608">
    <property type="term" value="P:attachment of spindle microtubules to kinetochore"/>
    <property type="evidence" value="ECO:0007669"/>
    <property type="project" value="TreeGrafter"/>
</dbReference>
<evidence type="ECO:0000256" key="4">
    <source>
        <dbReference type="ARBA" id="ARBA00005501"/>
    </source>
</evidence>
<dbReference type="GeneID" id="31004122"/>
<sequence>MALPTTSINAPFRQNNAYPTTSQQAMALTMRIEAKKAELENLRQLRDLSSALATQMQALEAKLSTLKDGTEAIACVLANWQSVLQAINMATKKAAASAQDVPDPTTVDNRPSTLVRIPTASIDALSNA</sequence>
<dbReference type="EMBL" id="LFMY01000005">
    <property type="protein sequence ID" value="OKL60352.1"/>
    <property type="molecule type" value="Genomic_DNA"/>
</dbReference>
<evidence type="ECO:0000256" key="3">
    <source>
        <dbReference type="ARBA" id="ARBA00004629"/>
    </source>
</evidence>
<comment type="similarity">
    <text evidence="4">Belongs to the DASH complex DAD2 family.</text>
</comment>
<evidence type="ECO:0000256" key="18">
    <source>
        <dbReference type="SAM" id="Coils"/>
    </source>
</evidence>
<keyword evidence="15" id="KW-0131">Cell cycle</keyword>
<dbReference type="GO" id="GO:0042729">
    <property type="term" value="C:DASH complex"/>
    <property type="evidence" value="ECO:0007669"/>
    <property type="project" value="InterPro"/>
</dbReference>
<keyword evidence="8" id="KW-0132">Cell division</keyword>
<dbReference type="GO" id="GO:0044732">
    <property type="term" value="C:mitotic spindle pole body"/>
    <property type="evidence" value="ECO:0007669"/>
    <property type="project" value="TreeGrafter"/>
</dbReference>
<dbReference type="GO" id="GO:0005874">
    <property type="term" value="C:microtubule"/>
    <property type="evidence" value="ECO:0007669"/>
    <property type="project" value="UniProtKB-KW"/>
</dbReference>
<keyword evidence="20" id="KW-1185">Reference proteome</keyword>
<accession>A0A1Q5Q8G5</accession>
<evidence type="ECO:0000256" key="11">
    <source>
        <dbReference type="ARBA" id="ARBA00022829"/>
    </source>
</evidence>
<evidence type="ECO:0000256" key="5">
    <source>
        <dbReference type="ARBA" id="ARBA00020260"/>
    </source>
</evidence>
<dbReference type="RefSeq" id="XP_020120473.1">
    <property type="nucleotide sequence ID" value="XM_020266682.1"/>
</dbReference>
<evidence type="ECO:0000313" key="19">
    <source>
        <dbReference type="EMBL" id="OKL60352.1"/>
    </source>
</evidence>
<comment type="subcellular location">
    <subcellularLocation>
        <location evidence="3">Chromosome</location>
        <location evidence="3">Centromere</location>
        <location evidence="3">Kinetochore</location>
    </subcellularLocation>
    <subcellularLocation>
        <location evidence="2">Cytoplasm</location>
        <location evidence="2">Cytoskeleton</location>
        <location evidence="2">Spindle</location>
    </subcellularLocation>
    <subcellularLocation>
        <location evidence="1">Nucleus</location>
    </subcellularLocation>
</comment>
<keyword evidence="11" id="KW-0159">Chromosome partition</keyword>